<accession>A0A9W7E559</accession>
<name>A0A9W7E559_9STRA</name>
<gene>
    <name evidence="2" type="ORF">TL16_g04230</name>
</gene>
<comment type="caution">
    <text evidence="2">The sequence shown here is derived from an EMBL/GenBank/DDBJ whole genome shotgun (WGS) entry which is preliminary data.</text>
</comment>
<protein>
    <submittedName>
        <fullName evidence="2">Uncharacterized protein</fullName>
    </submittedName>
</protein>
<dbReference type="Proteomes" id="UP001162640">
    <property type="component" value="Unassembled WGS sequence"/>
</dbReference>
<dbReference type="EMBL" id="BLQM01000115">
    <property type="protein sequence ID" value="GMH65570.1"/>
    <property type="molecule type" value="Genomic_DNA"/>
</dbReference>
<sequence length="818" mass="88149">MSLLASNPGLQTRQCKHSDTGFDDPGQESFHADGEVHPWNPGNCDEDPNQENPPPPAQLSALSHLHSATTSLRCILLTSPALSKTYASSNPLGLEKICYHVISAAVDLLTRSDPNVATGAAKCGMAAYEVMGVLAKNYVTDYTIQQDPNIVSLPSLSSKPTPQSALLYSIPTPTPTYTSGSNDFDRQLTKIIAGVSINASRCASELSLLSAPSPPSLNFGQKFEASFSLLQSDPFAGPHILYSTALPYIQIMRGLKMEKEGDNYREKGHKFLWSFASRVDKHYAAKCQSSKTARISLEMVCLELRRQACLLLLASPLPIAPRQTCPPVPGPHLEAAASAALRASGNYTQRCTQISATHTSSPSSFLPSFHTTISPLLISNIMKSKKLPPSFSEYSAWHISSSPESITKILPVLKSDAASLTSLKLLATTLNLLSESKAESYNQIKDLIETLQQTIKQTDKKVTARCFRILNVSKLPSLVSNLLTAPPNDIDSLSLILSTCIAPLSISSTPQQAVDCYVKSAVLLDLNPSTANKKLAEACLLKGYKICRASEHPNVILSAAKSLATVGRRRFDDQSYLDAILPIIMSIKCFKQSTNPHPSNDAHQLSLRYGLLSICLSKLNLTKLSLQCYVQAAKTSLDSTNVVNHINDSIISSGRGPVSVAAGSVKSMLTCWSDIINDKSAPPDCSIIGATTCELLSDDNFIVANDDSNATNSFVGIIQHHLHPHPETLTAVLCDAVKICGSTARANSNNTTVSNIIDGIKTLDSISTPTSKLLLDMNLLRVSASIDNNTSLNYYAKGEKEASRTLLLLLPPPPPHFN</sequence>
<dbReference type="AlphaFoldDB" id="A0A9W7E559"/>
<organism evidence="2 3">
    <name type="scientific">Triparma laevis f. inornata</name>
    <dbReference type="NCBI Taxonomy" id="1714386"/>
    <lineage>
        <taxon>Eukaryota</taxon>
        <taxon>Sar</taxon>
        <taxon>Stramenopiles</taxon>
        <taxon>Ochrophyta</taxon>
        <taxon>Bolidophyceae</taxon>
        <taxon>Parmales</taxon>
        <taxon>Triparmaceae</taxon>
        <taxon>Triparma</taxon>
    </lineage>
</organism>
<evidence type="ECO:0000256" key="1">
    <source>
        <dbReference type="SAM" id="MobiDB-lite"/>
    </source>
</evidence>
<evidence type="ECO:0000313" key="2">
    <source>
        <dbReference type="EMBL" id="GMH65570.1"/>
    </source>
</evidence>
<feature type="region of interest" description="Disordered" evidence="1">
    <location>
        <begin position="1"/>
        <end position="56"/>
    </location>
</feature>
<dbReference type="InterPro" id="IPR016024">
    <property type="entry name" value="ARM-type_fold"/>
</dbReference>
<reference evidence="3" key="1">
    <citation type="journal article" date="2023" name="Commun. Biol.">
        <title>Genome analysis of Parmales, the sister group of diatoms, reveals the evolutionary specialization of diatoms from phago-mixotrophs to photoautotrophs.</title>
        <authorList>
            <person name="Ban H."/>
            <person name="Sato S."/>
            <person name="Yoshikawa S."/>
            <person name="Yamada K."/>
            <person name="Nakamura Y."/>
            <person name="Ichinomiya M."/>
            <person name="Sato N."/>
            <person name="Blanc-Mathieu R."/>
            <person name="Endo H."/>
            <person name="Kuwata A."/>
            <person name="Ogata H."/>
        </authorList>
    </citation>
    <scope>NUCLEOTIDE SEQUENCE [LARGE SCALE GENOMIC DNA]</scope>
</reference>
<dbReference type="SUPFAM" id="SSF48371">
    <property type="entry name" value="ARM repeat"/>
    <property type="match status" value="1"/>
</dbReference>
<evidence type="ECO:0000313" key="3">
    <source>
        <dbReference type="Proteomes" id="UP001162640"/>
    </source>
</evidence>
<feature type="compositionally biased region" description="Polar residues" evidence="1">
    <location>
        <begin position="1"/>
        <end position="13"/>
    </location>
</feature>
<proteinExistence type="predicted"/>